<feature type="chain" id="PRO_5045157570" evidence="6">
    <location>
        <begin position="25"/>
        <end position="594"/>
    </location>
</feature>
<dbReference type="PRINTS" id="PR00019">
    <property type="entry name" value="LEURICHRPT"/>
</dbReference>
<dbReference type="EMBL" id="CAWYQH010000002">
    <property type="protein sequence ID" value="CAK8672989.1"/>
    <property type="molecule type" value="Genomic_DNA"/>
</dbReference>
<keyword evidence="5" id="KW-0472">Membrane</keyword>
<accession>A0ABP0EZT9</accession>
<dbReference type="PANTHER" id="PTHR24369:SF210">
    <property type="entry name" value="CHAOPTIN-RELATED"/>
    <property type="match status" value="1"/>
</dbReference>
<evidence type="ECO:0000313" key="8">
    <source>
        <dbReference type="Proteomes" id="UP001642483"/>
    </source>
</evidence>
<evidence type="ECO:0000256" key="2">
    <source>
        <dbReference type="ARBA" id="ARBA00022729"/>
    </source>
</evidence>
<organism evidence="7 8">
    <name type="scientific">Clavelina lepadiformis</name>
    <name type="common">Light-bulb sea squirt</name>
    <name type="synonym">Ascidia lepadiformis</name>
    <dbReference type="NCBI Taxonomy" id="159417"/>
    <lineage>
        <taxon>Eukaryota</taxon>
        <taxon>Metazoa</taxon>
        <taxon>Chordata</taxon>
        <taxon>Tunicata</taxon>
        <taxon>Ascidiacea</taxon>
        <taxon>Aplousobranchia</taxon>
        <taxon>Clavelinidae</taxon>
        <taxon>Clavelina</taxon>
    </lineage>
</organism>
<protein>
    <submittedName>
        <fullName evidence="7">Uncharacterized protein</fullName>
    </submittedName>
</protein>
<feature type="compositionally biased region" description="Low complexity" evidence="4">
    <location>
        <begin position="402"/>
        <end position="420"/>
    </location>
</feature>
<dbReference type="InterPro" id="IPR050541">
    <property type="entry name" value="LRR_TM_domain-containing"/>
</dbReference>
<evidence type="ECO:0000256" key="1">
    <source>
        <dbReference type="ARBA" id="ARBA00022614"/>
    </source>
</evidence>
<keyword evidence="1" id="KW-0433">Leucine-rich repeat</keyword>
<dbReference type="PANTHER" id="PTHR24369">
    <property type="entry name" value="ANTIGEN BSP, PUTATIVE-RELATED"/>
    <property type="match status" value="1"/>
</dbReference>
<dbReference type="SUPFAM" id="SSF52058">
    <property type="entry name" value="L domain-like"/>
    <property type="match status" value="1"/>
</dbReference>
<dbReference type="SMART" id="SM00365">
    <property type="entry name" value="LRR_SD22"/>
    <property type="match status" value="4"/>
</dbReference>
<sequence>MPLHTSRTLYLLAFIFLILRYVGSEISAQQEKCSPTDERITYEGCNQDPRNKYLWCDLTNLRQLPPPEEIQSLTAPGEVPVIFMNNSCVVTLNPGTLSIYPKLEVLSFSDNLIERVASGTLSSLHKLRIFDLSYNHISQIEVNAFKGAVKLTRLNLSHNRLTRVEAADFASLESLEELLLNYNQLTSLDSQIFSSMPKLKVLGMSDNQLKHWAGIPARDLSCLIALNLAGNKISTLNDTTFNLPQLRTLSLKGNDLTFIHHGAFNKLANLTELELSNNKLKTIAPDAFKGLNELRTLSLAGNELTTIPSRWVEYFSRNIALSCPERNIFGDNAWTCDCTIKNYWTFLKSFDKNKQTKRKECFELECASPVALTGRELSSLSSEEICPNGNERVGRHLHHPRSNSTSSSSSFQTSSLTSTSIAEPAKVNVSSSRIPPPNDTDAEEGTMGEDESGTHHDKFQEKQNLFIAQKIGITLGVVAMLIIFFSIAMQVQYFIKNKAKAAATAPPNRSINHDINQEQRPNSGQAIVRFQERDEEIEASYPGQSLSDGSTYFNANRTPMTTIYFNLDRTTRSETPKMPLLVKGGEICGYFNMD</sequence>
<dbReference type="SMART" id="SM00369">
    <property type="entry name" value="LRR_TYP"/>
    <property type="match status" value="9"/>
</dbReference>
<evidence type="ECO:0000256" key="3">
    <source>
        <dbReference type="ARBA" id="ARBA00022737"/>
    </source>
</evidence>
<evidence type="ECO:0000256" key="6">
    <source>
        <dbReference type="SAM" id="SignalP"/>
    </source>
</evidence>
<keyword evidence="3" id="KW-0677">Repeat</keyword>
<keyword evidence="2 6" id="KW-0732">Signal</keyword>
<dbReference type="InterPro" id="IPR001611">
    <property type="entry name" value="Leu-rich_rpt"/>
</dbReference>
<dbReference type="InterPro" id="IPR003591">
    <property type="entry name" value="Leu-rich_rpt_typical-subtyp"/>
</dbReference>
<gene>
    <name evidence="7" type="ORF">CVLEPA_LOCUS2779</name>
</gene>
<feature type="region of interest" description="Disordered" evidence="4">
    <location>
        <begin position="389"/>
        <end position="455"/>
    </location>
</feature>
<evidence type="ECO:0000256" key="5">
    <source>
        <dbReference type="SAM" id="Phobius"/>
    </source>
</evidence>
<evidence type="ECO:0000313" key="7">
    <source>
        <dbReference type="EMBL" id="CAK8672989.1"/>
    </source>
</evidence>
<dbReference type="InterPro" id="IPR032675">
    <property type="entry name" value="LRR_dom_sf"/>
</dbReference>
<dbReference type="Gene3D" id="3.80.10.10">
    <property type="entry name" value="Ribonuclease Inhibitor"/>
    <property type="match status" value="2"/>
</dbReference>
<evidence type="ECO:0000256" key="4">
    <source>
        <dbReference type="SAM" id="MobiDB-lite"/>
    </source>
</evidence>
<keyword evidence="8" id="KW-1185">Reference proteome</keyword>
<name>A0ABP0EZT9_CLALP</name>
<keyword evidence="5" id="KW-1133">Transmembrane helix</keyword>
<feature type="signal peptide" evidence="6">
    <location>
        <begin position="1"/>
        <end position="24"/>
    </location>
</feature>
<proteinExistence type="predicted"/>
<dbReference type="Proteomes" id="UP001642483">
    <property type="component" value="Unassembled WGS sequence"/>
</dbReference>
<dbReference type="Pfam" id="PF13855">
    <property type="entry name" value="LRR_8"/>
    <property type="match status" value="2"/>
</dbReference>
<keyword evidence="5" id="KW-0812">Transmembrane</keyword>
<feature type="compositionally biased region" description="Acidic residues" evidence="4">
    <location>
        <begin position="440"/>
        <end position="451"/>
    </location>
</feature>
<dbReference type="PROSITE" id="PS51450">
    <property type="entry name" value="LRR"/>
    <property type="match status" value="4"/>
</dbReference>
<reference evidence="7 8" key="1">
    <citation type="submission" date="2024-02" db="EMBL/GenBank/DDBJ databases">
        <authorList>
            <person name="Daric V."/>
            <person name="Darras S."/>
        </authorList>
    </citation>
    <scope>NUCLEOTIDE SEQUENCE [LARGE SCALE GENOMIC DNA]</scope>
</reference>
<comment type="caution">
    <text evidence="7">The sequence shown here is derived from an EMBL/GenBank/DDBJ whole genome shotgun (WGS) entry which is preliminary data.</text>
</comment>
<feature type="transmembrane region" description="Helical" evidence="5">
    <location>
        <begin position="471"/>
        <end position="491"/>
    </location>
</feature>